<evidence type="ECO:0000259" key="2">
    <source>
        <dbReference type="Pfam" id="PF22058"/>
    </source>
</evidence>
<dbReference type="EMBL" id="VTFX01000003">
    <property type="protein sequence ID" value="KAD3720567.1"/>
    <property type="molecule type" value="Genomic_DNA"/>
</dbReference>
<dbReference type="Gene3D" id="2.60.40.10">
    <property type="entry name" value="Immunoglobulins"/>
    <property type="match status" value="1"/>
</dbReference>
<feature type="domain" description="Amylopullulanase X25" evidence="2">
    <location>
        <begin position="184"/>
        <end position="271"/>
    </location>
</feature>
<comment type="caution">
    <text evidence="3">The sequence shown here is derived from an EMBL/GenBank/DDBJ whole genome shotgun (WGS) entry which is preliminary data.</text>
</comment>
<evidence type="ECO:0000313" key="4">
    <source>
        <dbReference type="Proteomes" id="UP000326852"/>
    </source>
</evidence>
<feature type="region of interest" description="Disordered" evidence="1">
    <location>
        <begin position="129"/>
        <end position="182"/>
    </location>
</feature>
<dbReference type="Proteomes" id="UP000326852">
    <property type="component" value="Unassembled WGS sequence"/>
</dbReference>
<gene>
    <name evidence="3" type="ORF">GD627_07075</name>
</gene>
<keyword evidence="4" id="KW-1185">Reference proteome</keyword>
<evidence type="ECO:0000256" key="1">
    <source>
        <dbReference type="SAM" id="MobiDB-lite"/>
    </source>
</evidence>
<dbReference type="AlphaFoldDB" id="A0A5N6MR36"/>
<dbReference type="GO" id="GO:0016798">
    <property type="term" value="F:hydrolase activity, acting on glycosyl bonds"/>
    <property type="evidence" value="ECO:0007669"/>
    <property type="project" value="UniProtKB-KW"/>
</dbReference>
<sequence>MVWRTVSGLIRSRFFIRNKGIPLGSDTVENTALRLRSVLEILAAEDPSATGKVSRAKVLGTVLERVPLAGREAETLASGTTRGERALVNATTKLVKAGWILKEARSGWSITPAGRQALKDFPEPAHLSAALNGKPVPEAESPAEEVVEEALRDAVAVPAAPAEQHGAHPETDIPEPSFPQPASVALAGDFGAALGTEDWDPAGAQFAFDRHDELWKLTVDLSEGTYRYKVALNGSWDENYGFDAHRDGGNIEIRHAGGPLTFLYDHATHHVVTKPEVNA</sequence>
<keyword evidence="3" id="KW-0378">Hydrolase</keyword>
<reference evidence="3 4" key="1">
    <citation type="submission" date="2019-08" db="EMBL/GenBank/DDBJ databases">
        <title>Arthrobacter sp. nov., isolated from plateau pika and Tibetan wild ass.</title>
        <authorList>
            <person name="Ge Y."/>
        </authorList>
    </citation>
    <scope>NUCLEOTIDE SEQUENCE [LARGE SCALE GENOMIC DNA]</scope>
    <source>
        <strain evidence="3 4">785</strain>
    </source>
</reference>
<proteinExistence type="predicted"/>
<dbReference type="CDD" id="cd12962">
    <property type="entry name" value="X25_BaPul_like"/>
    <property type="match status" value="1"/>
</dbReference>
<protein>
    <submittedName>
        <fullName evidence="3">Glycosidase</fullName>
    </submittedName>
</protein>
<dbReference type="InterPro" id="IPR013783">
    <property type="entry name" value="Ig-like_fold"/>
</dbReference>
<organism evidence="3 4">
    <name type="scientific">Arthrobacter yangruifuii</name>
    <dbReference type="NCBI Taxonomy" id="2606616"/>
    <lineage>
        <taxon>Bacteria</taxon>
        <taxon>Bacillati</taxon>
        <taxon>Actinomycetota</taxon>
        <taxon>Actinomycetes</taxon>
        <taxon>Micrococcales</taxon>
        <taxon>Micrococcaceae</taxon>
        <taxon>Arthrobacter</taxon>
    </lineage>
</organism>
<name>A0A5N6MR36_9MICC</name>
<dbReference type="GO" id="GO:0005975">
    <property type="term" value="P:carbohydrate metabolic process"/>
    <property type="evidence" value="ECO:0007669"/>
    <property type="project" value="UniProtKB-ARBA"/>
</dbReference>
<keyword evidence="3" id="KW-0326">Glycosidase</keyword>
<dbReference type="InterPro" id="IPR054409">
    <property type="entry name" value="X25_BaPul-like"/>
</dbReference>
<evidence type="ECO:0000313" key="3">
    <source>
        <dbReference type="EMBL" id="KAD3720567.1"/>
    </source>
</evidence>
<accession>A0A5N6MR36</accession>
<dbReference type="Pfam" id="PF22058">
    <property type="entry name" value="X25_BaPul_like"/>
    <property type="match status" value="1"/>
</dbReference>